<keyword evidence="3 7" id="KW-0812">Transmembrane</keyword>
<comment type="caution">
    <text evidence="9">The sequence shown here is derived from an EMBL/GenBank/DDBJ whole genome shotgun (WGS) entry which is preliminary data.</text>
</comment>
<feature type="transmembrane region" description="Helical" evidence="7">
    <location>
        <begin position="1105"/>
        <end position="1123"/>
    </location>
</feature>
<organism evidence="9 10">
    <name type="scientific">Anaerococcus martiniensis</name>
    <dbReference type="NCBI Taxonomy" id="3115615"/>
    <lineage>
        <taxon>Bacteria</taxon>
        <taxon>Bacillati</taxon>
        <taxon>Bacillota</taxon>
        <taxon>Tissierellia</taxon>
        <taxon>Tissierellales</taxon>
        <taxon>Peptoniphilaceae</taxon>
        <taxon>Anaerococcus</taxon>
    </lineage>
</organism>
<evidence type="ECO:0000256" key="5">
    <source>
        <dbReference type="ARBA" id="ARBA00023136"/>
    </source>
</evidence>
<dbReference type="Pfam" id="PF02687">
    <property type="entry name" value="FtsX"/>
    <property type="match status" value="2"/>
</dbReference>
<dbReference type="PANTHER" id="PTHR30287:SF1">
    <property type="entry name" value="INNER MEMBRANE PROTEIN"/>
    <property type="match status" value="1"/>
</dbReference>
<dbReference type="RefSeq" id="WP_410030503.1">
    <property type="nucleotide sequence ID" value="NZ_JBGMEI010000001.1"/>
</dbReference>
<dbReference type="PANTHER" id="PTHR30287">
    <property type="entry name" value="MEMBRANE COMPONENT OF PREDICTED ABC SUPERFAMILY METABOLITE UPTAKE TRANSPORTER"/>
    <property type="match status" value="1"/>
</dbReference>
<feature type="transmembrane region" description="Helical" evidence="7">
    <location>
        <begin position="624"/>
        <end position="641"/>
    </location>
</feature>
<accession>A0ABW9M861</accession>
<evidence type="ECO:0000256" key="4">
    <source>
        <dbReference type="ARBA" id="ARBA00022989"/>
    </source>
</evidence>
<feature type="transmembrane region" description="Helical" evidence="7">
    <location>
        <begin position="1063"/>
        <end position="1085"/>
    </location>
</feature>
<keyword evidence="5 7" id="KW-0472">Membrane</keyword>
<evidence type="ECO:0000256" key="7">
    <source>
        <dbReference type="SAM" id="Phobius"/>
    </source>
</evidence>
<dbReference type="InterPro" id="IPR003838">
    <property type="entry name" value="ABC3_permease_C"/>
</dbReference>
<keyword evidence="4 7" id="KW-1133">Transmembrane helix</keyword>
<protein>
    <submittedName>
        <fullName evidence="9">FtsX-like permease family protein</fullName>
    </submittedName>
</protein>
<evidence type="ECO:0000313" key="9">
    <source>
        <dbReference type="EMBL" id="MFO3664712.1"/>
    </source>
</evidence>
<evidence type="ECO:0000259" key="8">
    <source>
        <dbReference type="Pfam" id="PF02687"/>
    </source>
</evidence>
<dbReference type="InterPro" id="IPR038766">
    <property type="entry name" value="Membrane_comp_ABC_pdt"/>
</dbReference>
<name>A0ABW9M861_9FIRM</name>
<feature type="domain" description="ABC3 transporter permease C-terminal" evidence="8">
    <location>
        <begin position="624"/>
        <end position="734"/>
    </location>
</feature>
<feature type="coiled-coil region" evidence="6">
    <location>
        <begin position="547"/>
        <end position="581"/>
    </location>
</feature>
<feature type="domain" description="ABC3 transporter permease C-terminal" evidence="8">
    <location>
        <begin position="1014"/>
        <end position="1130"/>
    </location>
</feature>
<reference evidence="9 10" key="1">
    <citation type="journal article" date="2025" name="Anaerobe">
        <title>Description of Anaerococcus kampingiae sp. nov., Anaerococcus groningensis sp. nov., Anaerococcus martiniensis sp. nov., and Anaerococcus cruorum sp. nov., isolated from human clinical specimens.</title>
        <authorList>
            <person name="Boiten K.E."/>
            <person name="Meijer J."/>
            <person name="van Wezel E.M."/>
            <person name="Veloo A.C.M."/>
        </authorList>
    </citation>
    <scope>NUCLEOTIDE SEQUENCE [LARGE SCALE GENOMIC DNA]</scope>
    <source>
        <strain evidence="9 10">ENR0831</strain>
    </source>
</reference>
<dbReference type="Gene3D" id="1.10.287.620">
    <property type="entry name" value="Helix Hairpins"/>
    <property type="match status" value="1"/>
</dbReference>
<sequence length="1140" mass="130432">MNKTYFKNILKDIKNTKGKVISIATMVGLAALVVVALTLTGPTMRKTLNSSLKTYNHPDLILKSTYGLDYEDEMIIKKDKDIDKISLVKTADLLDDETLIRVKSYNETIPKSVIINGRKPKKKNEIILDRILKDKYKIGDKIKFSYVDNPKFEEEVMDNLEYEVVGFFRTSDYFMEDMRELSFSAKKELNGYAYVIDENFDTDKYGEANIIYKNTKNLDKSSYDYQSFVDNKKENLENAIANRPEEVLKKIKSDANDDLDDAKNEIDDAKTEISNAEKELKKARADLDQGYKDYEEGKKKFAEETTNAQNELEAAKKKLIDGQNQIDIGRDTYNTNLNQYNNRINAGQNEINSKEQELNLGQSELEKAQADLNAGYQKLENEFQEPRAELTRKKSQLDNLKIYLEEKQNQLSSLEDDNLNINYEDINQLKAEIESLSNQYEQGLQEYETGKNTLESNYQSEKEKINQGQREINNKKSELDAGWEELNQGKRELEAQKNEGWSNLSAAKNELDQNQANIDAGWDDYNEGLNKLQSEKINGQKKLKDSYKKLMDGEDEYQKNLDKFKKEKSDALDDINKGEDEIKENKEALLKLVDPEYDVETIFDNEGIDTYYQNSLNMDDLTKVFPTFFYLVAMLVTLTTMKRYIDEQRIINGTLKSLGYSDKQISQRFYLYGIIPTLVGSIIGSLIGRFLVSRIIINAYSSGFGNLGIDYVNSLPYILLAILLSASLVALTVYLSSKETVKETPAALLRPKAPEVGKKILLERIKPIWKNLSFMQKITSRNLFRYKSRMFMTLFGVGGCTALTFFGFAMIDSIKDTVDWQQNRINHYDVIAMVDENATDEEFKNYKQKINDYDSLSISFEEANINNNANKLNVNLVIPEDYKKIDDFVSLKSLDRRPIDLSYEKAVITEKASDKLGIKKGDKIKFSYHGKDFELPVTNIAENYTGHYIYISKENFENISGQNPDFNADYLRGDASHIIKNIENEKAVSAIINASVIYASMDVLLANLNLVIGIITIISGLLALVVLYNLININVSERKRELATIKVLGFYPREVTSYIFREIFILTILGIFVGFGLGYAMFRYILYVVAPSDILLSYRVHLNPFLYSGLITIAISIILLFIVHKKLKKIDMAEAMSSGE</sequence>
<keyword evidence="10" id="KW-1185">Reference proteome</keyword>
<comment type="subcellular location">
    <subcellularLocation>
        <location evidence="1">Cell membrane</location>
        <topology evidence="1">Multi-pass membrane protein</topology>
    </subcellularLocation>
</comment>
<feature type="transmembrane region" description="Helical" evidence="7">
    <location>
        <begin position="790"/>
        <end position="811"/>
    </location>
</feature>
<keyword evidence="2" id="KW-1003">Cell membrane</keyword>
<feature type="transmembrane region" description="Helical" evidence="7">
    <location>
        <begin position="1010"/>
        <end position="1031"/>
    </location>
</feature>
<evidence type="ECO:0000256" key="2">
    <source>
        <dbReference type="ARBA" id="ARBA00022475"/>
    </source>
</evidence>
<feature type="transmembrane region" description="Helical" evidence="7">
    <location>
        <begin position="20"/>
        <end position="39"/>
    </location>
</feature>
<evidence type="ECO:0000256" key="3">
    <source>
        <dbReference type="ARBA" id="ARBA00022692"/>
    </source>
</evidence>
<feature type="coiled-coil region" evidence="6">
    <location>
        <begin position="245"/>
        <end position="478"/>
    </location>
</feature>
<evidence type="ECO:0000256" key="6">
    <source>
        <dbReference type="SAM" id="Coils"/>
    </source>
</evidence>
<keyword evidence="6" id="KW-0175">Coiled coil</keyword>
<feature type="transmembrane region" description="Helical" evidence="7">
    <location>
        <begin position="717"/>
        <end position="735"/>
    </location>
</feature>
<evidence type="ECO:0000256" key="1">
    <source>
        <dbReference type="ARBA" id="ARBA00004651"/>
    </source>
</evidence>
<evidence type="ECO:0000313" key="10">
    <source>
        <dbReference type="Proteomes" id="UP001637996"/>
    </source>
</evidence>
<feature type="transmembrane region" description="Helical" evidence="7">
    <location>
        <begin position="669"/>
        <end position="697"/>
    </location>
</feature>
<dbReference type="EMBL" id="JBGMEI010000001">
    <property type="protein sequence ID" value="MFO3664712.1"/>
    <property type="molecule type" value="Genomic_DNA"/>
</dbReference>
<gene>
    <name evidence="9" type="ORF">ACCQ41_00350</name>
</gene>
<proteinExistence type="predicted"/>
<dbReference type="Proteomes" id="UP001637996">
    <property type="component" value="Unassembled WGS sequence"/>
</dbReference>